<proteinExistence type="predicted"/>
<keyword evidence="2" id="KW-1133">Transmembrane helix</keyword>
<dbReference type="KEGG" id="aqg:HRU87_06235"/>
<evidence type="ECO:0000259" key="3">
    <source>
        <dbReference type="Pfam" id="PF13231"/>
    </source>
</evidence>
<dbReference type="InterPro" id="IPR038731">
    <property type="entry name" value="RgtA/B/C-like"/>
</dbReference>
<feature type="transmembrane region" description="Helical" evidence="2">
    <location>
        <begin position="202"/>
        <end position="225"/>
    </location>
</feature>
<keyword evidence="4" id="KW-0808">Transferase</keyword>
<feature type="domain" description="Glycosyltransferase RgtA/B/C/D-like" evidence="3">
    <location>
        <begin position="64"/>
        <end position="226"/>
    </location>
</feature>
<reference evidence="4 5" key="1">
    <citation type="submission" date="2020-05" db="EMBL/GenBank/DDBJ databases">
        <title>Aquirufa sp. strain 15G-AUS-rot a new Aquirufa species.</title>
        <authorList>
            <person name="Pitt A."/>
            <person name="Hahn M.W."/>
        </authorList>
    </citation>
    <scope>NUCLEOTIDE SEQUENCE [LARGE SCALE GENOMIC DNA]</scope>
    <source>
        <strain evidence="4 5">15G-AUS-rot</strain>
    </source>
</reference>
<gene>
    <name evidence="4" type="ORF">HRU87_06235</name>
</gene>
<feature type="transmembrane region" description="Helical" evidence="2">
    <location>
        <begin position="109"/>
        <end position="129"/>
    </location>
</feature>
<feature type="transmembrane region" description="Helical" evidence="2">
    <location>
        <begin position="324"/>
        <end position="343"/>
    </location>
</feature>
<feature type="transmembrane region" description="Helical" evidence="2">
    <location>
        <begin position="350"/>
        <end position="371"/>
    </location>
</feature>
<protein>
    <submittedName>
        <fullName evidence="4">Glycosyltransferase family 39 protein</fullName>
    </submittedName>
</protein>
<feature type="region of interest" description="Disordered" evidence="1">
    <location>
        <begin position="457"/>
        <end position="489"/>
    </location>
</feature>
<accession>A0A7D4TUU5</accession>
<feature type="transmembrane region" description="Helical" evidence="2">
    <location>
        <begin position="162"/>
        <end position="195"/>
    </location>
</feature>
<feature type="transmembrane region" description="Helical" evidence="2">
    <location>
        <begin position="138"/>
        <end position="156"/>
    </location>
</feature>
<dbReference type="RefSeq" id="WP_173494052.1">
    <property type="nucleotide sequence ID" value="NZ_CP054056.1"/>
</dbReference>
<feature type="transmembrane region" description="Helical" evidence="2">
    <location>
        <begin position="298"/>
        <end position="318"/>
    </location>
</feature>
<sequence length="511" mass="55372">MTSFKLAKPISWSLGLAVLAALIAVAAKLSLTGGELLPGVDGAYYWVQVRSLLEDFTLAFDDVPLVLWIQALISVLVGDIELGVRISDALLPALSAIPIYLILRTAKSIWVPALGILAVLLHPTQLYFFTGDFIKNSAAIPLVFCVGWLLLTWSSRSKLKTTVYLLICLSALALSHFGTLLLAVMLIAIWLVFIIRNKPRVFWIKSVAVVLASLGGVLLALALLVPARYERLVEFVTQPSTIFANPAWEMLFGPGLGVVFGGRTDVVMIFSLVVGQIGSIALGFVLWKIRKTLSDSSLGLASAGLISAFLLSSPLIGMEWANRLMALSFVPLAIAAMVIWLAAERPAMKLVPALLAIASLITSSVLMFAGLRQPIMTDEAYKDLKVVAEEFDFPENSIVVARHGVEFLVAWKMEVHVVQETSYQDVNLDNYDAVYYLEQVGSSQGAGVPYEPYISGSKPSTGEALGKPPTGKPPIGPKPTGYSPMDPKVSDFSLQGDLVYENQSFTLTQLR</sequence>
<dbReference type="AlphaFoldDB" id="A0A7D4TUU5"/>
<dbReference type="Pfam" id="PF13231">
    <property type="entry name" value="PMT_2"/>
    <property type="match status" value="1"/>
</dbReference>
<dbReference type="EMBL" id="CP054056">
    <property type="protein sequence ID" value="QKJ25755.1"/>
    <property type="molecule type" value="Genomic_DNA"/>
</dbReference>
<organism evidence="4 5">
    <name type="scientific">Aquiluna borgnonia</name>
    <dbReference type="NCBI Taxonomy" id="2499157"/>
    <lineage>
        <taxon>Bacteria</taxon>
        <taxon>Bacillati</taxon>
        <taxon>Actinomycetota</taxon>
        <taxon>Actinomycetes</taxon>
        <taxon>Micrococcales</taxon>
        <taxon>Microbacteriaceae</taxon>
        <taxon>Luna cluster</taxon>
        <taxon>Luna-1 subcluster</taxon>
        <taxon>Aquiluna</taxon>
    </lineage>
</organism>
<keyword evidence="2" id="KW-0472">Membrane</keyword>
<dbReference type="Proteomes" id="UP000501003">
    <property type="component" value="Chromosome"/>
</dbReference>
<feature type="transmembrane region" description="Helical" evidence="2">
    <location>
        <begin position="266"/>
        <end position="286"/>
    </location>
</feature>
<evidence type="ECO:0000313" key="4">
    <source>
        <dbReference type="EMBL" id="QKJ25755.1"/>
    </source>
</evidence>
<keyword evidence="2" id="KW-0812">Transmembrane</keyword>
<evidence type="ECO:0000256" key="1">
    <source>
        <dbReference type="SAM" id="MobiDB-lite"/>
    </source>
</evidence>
<dbReference type="GO" id="GO:0016740">
    <property type="term" value="F:transferase activity"/>
    <property type="evidence" value="ECO:0007669"/>
    <property type="project" value="UniProtKB-KW"/>
</dbReference>
<evidence type="ECO:0000313" key="5">
    <source>
        <dbReference type="Proteomes" id="UP000501003"/>
    </source>
</evidence>
<name>A0A7D4TUU5_9MICO</name>
<keyword evidence="5" id="KW-1185">Reference proteome</keyword>
<evidence type="ECO:0000256" key="2">
    <source>
        <dbReference type="SAM" id="Phobius"/>
    </source>
</evidence>